<dbReference type="RefSeq" id="WP_236260079.1">
    <property type="nucleotide sequence ID" value="NZ_BNEK01000007.1"/>
</dbReference>
<sequence length="56" mass="6044">MQTSRPARSVTSIRPRPTAPAPRWEGLFLEPAYADGLPYETTVGAPDAEDDLETAA</sequence>
<feature type="region of interest" description="Disordered" evidence="1">
    <location>
        <begin position="1"/>
        <end position="23"/>
    </location>
</feature>
<proteinExistence type="predicted"/>
<protein>
    <submittedName>
        <fullName evidence="2">Uncharacterized protein</fullName>
    </submittedName>
</protein>
<dbReference type="Proteomes" id="UP001054854">
    <property type="component" value="Unassembled WGS sequence"/>
</dbReference>
<gene>
    <name evidence="2" type="ORF">TPA0910_86920</name>
</gene>
<accession>A0ABQ3UFC3</accession>
<organism evidence="2 3">
    <name type="scientific">Streptomyces hygroscopicus</name>
    <dbReference type="NCBI Taxonomy" id="1912"/>
    <lineage>
        <taxon>Bacteria</taxon>
        <taxon>Bacillati</taxon>
        <taxon>Actinomycetota</taxon>
        <taxon>Actinomycetes</taxon>
        <taxon>Kitasatosporales</taxon>
        <taxon>Streptomycetaceae</taxon>
        <taxon>Streptomyces</taxon>
        <taxon>Streptomyces violaceusniger group</taxon>
    </lineage>
</organism>
<evidence type="ECO:0000256" key="1">
    <source>
        <dbReference type="SAM" id="MobiDB-lite"/>
    </source>
</evidence>
<dbReference type="EMBL" id="BNEK01000007">
    <property type="protein sequence ID" value="GHJ34259.1"/>
    <property type="molecule type" value="Genomic_DNA"/>
</dbReference>
<keyword evidence="3" id="KW-1185">Reference proteome</keyword>
<reference evidence="2" key="1">
    <citation type="submission" date="2024-05" db="EMBL/GenBank/DDBJ databases">
        <title>Whole genome shotgun sequence of Streptomyces hygroscopicus NBRC 113678.</title>
        <authorList>
            <person name="Komaki H."/>
            <person name="Tamura T."/>
        </authorList>
    </citation>
    <scope>NUCLEOTIDE SEQUENCE</scope>
    <source>
        <strain evidence="2">N11-34</strain>
    </source>
</reference>
<comment type="caution">
    <text evidence="2">The sequence shown here is derived from an EMBL/GenBank/DDBJ whole genome shotgun (WGS) entry which is preliminary data.</text>
</comment>
<evidence type="ECO:0000313" key="2">
    <source>
        <dbReference type="EMBL" id="GHJ34259.1"/>
    </source>
</evidence>
<name>A0ABQ3UFC3_STRHY</name>
<evidence type="ECO:0000313" key="3">
    <source>
        <dbReference type="Proteomes" id="UP001054854"/>
    </source>
</evidence>
<feature type="compositionally biased region" description="Polar residues" evidence="1">
    <location>
        <begin position="1"/>
        <end position="12"/>
    </location>
</feature>